<feature type="region of interest" description="Disordered" evidence="1">
    <location>
        <begin position="127"/>
        <end position="159"/>
    </location>
</feature>
<evidence type="ECO:0000313" key="3">
    <source>
        <dbReference type="Proteomes" id="UP000293781"/>
    </source>
</evidence>
<dbReference type="SUPFAM" id="SSF52540">
    <property type="entry name" value="P-loop containing nucleoside triphosphate hydrolases"/>
    <property type="match status" value="1"/>
</dbReference>
<comment type="caution">
    <text evidence="2">The sequence shown here is derived from an EMBL/GenBank/DDBJ whole genome shotgun (WGS) entry which is preliminary data.</text>
</comment>
<accession>A0A4Q7UD84</accession>
<sequence length="296" mass="33536">MMIVGDRFAGKSALFHRISNSSGYVQQRTKDHTTHKVVIRGRKGKVNALVAVTPGQQVGEEFVDGDIDAWNAMLQPPNYPSGVIYVVAERMTRSWTADEINIVEQQRAAMEAGQRESLQRALEEAWRDSLDHEPSPEELRAKLPDIDQEVDRRTPSQSEQYWQLSMDNECKHFELIARRLLESWGNGSAAQNAWLIIAVTKVDLHRRNQLDELKRYYIPNPSVPLSPFGRLLSDFIRGFGSGPKPRLAILPFAGQRENFRVLPSVAEATSQLDDTRFDALQRTFNNTLGEFCGLQS</sequence>
<proteinExistence type="predicted"/>
<protein>
    <recommendedName>
        <fullName evidence="4">G domain-containing protein</fullName>
    </recommendedName>
</protein>
<gene>
    <name evidence="2" type="ORF">EV382_1390</name>
</gene>
<dbReference type="InterPro" id="IPR027417">
    <property type="entry name" value="P-loop_NTPase"/>
</dbReference>
<reference evidence="2 3" key="1">
    <citation type="submission" date="2019-02" db="EMBL/GenBank/DDBJ databases">
        <title>Sequencing the genomes of 1000 actinobacteria strains.</title>
        <authorList>
            <person name="Klenk H.-P."/>
        </authorList>
    </citation>
    <scope>NUCLEOTIDE SEQUENCE [LARGE SCALE GENOMIC DNA]</scope>
    <source>
        <strain evidence="2 3">DSM 45888</strain>
    </source>
</reference>
<name>A0A4Q7UD84_9ACTN</name>
<evidence type="ECO:0000313" key="2">
    <source>
        <dbReference type="EMBL" id="RZT78208.1"/>
    </source>
</evidence>
<dbReference type="Proteomes" id="UP000293781">
    <property type="component" value="Unassembled WGS sequence"/>
</dbReference>
<dbReference type="AlphaFoldDB" id="A0A4Q7UD84"/>
<keyword evidence="3" id="KW-1185">Reference proteome</keyword>
<evidence type="ECO:0008006" key="4">
    <source>
        <dbReference type="Google" id="ProtNLM"/>
    </source>
</evidence>
<organism evidence="2 3">
    <name type="scientific">Micromonospora violae</name>
    <dbReference type="NCBI Taxonomy" id="1278207"/>
    <lineage>
        <taxon>Bacteria</taxon>
        <taxon>Bacillati</taxon>
        <taxon>Actinomycetota</taxon>
        <taxon>Actinomycetes</taxon>
        <taxon>Micromonosporales</taxon>
        <taxon>Micromonosporaceae</taxon>
        <taxon>Micromonospora</taxon>
    </lineage>
</organism>
<dbReference type="EMBL" id="SHKK01000001">
    <property type="protein sequence ID" value="RZT78208.1"/>
    <property type="molecule type" value="Genomic_DNA"/>
</dbReference>
<evidence type="ECO:0000256" key="1">
    <source>
        <dbReference type="SAM" id="MobiDB-lite"/>
    </source>
</evidence>
<feature type="compositionally biased region" description="Basic and acidic residues" evidence="1">
    <location>
        <begin position="127"/>
        <end position="154"/>
    </location>
</feature>
<dbReference type="RefSeq" id="WP_130400749.1">
    <property type="nucleotide sequence ID" value="NZ_SHKK01000001.1"/>
</dbReference>
<dbReference type="OrthoDB" id="4865500at2"/>